<dbReference type="RefSeq" id="WP_055742405.1">
    <property type="nucleotide sequence ID" value="NZ_JAAIWL010000012.1"/>
</dbReference>
<dbReference type="AlphaFoldDB" id="A0A0Q3T9U8"/>
<dbReference type="OrthoDB" id="2085574at2"/>
<keyword evidence="1" id="KW-0812">Transmembrane</keyword>
<keyword evidence="3" id="KW-1185">Reference proteome</keyword>
<feature type="transmembrane region" description="Helical" evidence="1">
    <location>
        <begin position="37"/>
        <end position="61"/>
    </location>
</feature>
<protein>
    <submittedName>
        <fullName evidence="2">Uncharacterized protein</fullName>
    </submittedName>
</protein>
<dbReference type="EMBL" id="LJJC01000015">
    <property type="protein sequence ID" value="KQL50798.1"/>
    <property type="molecule type" value="Genomic_DNA"/>
</dbReference>
<dbReference type="Proteomes" id="UP000051888">
    <property type="component" value="Unassembled WGS sequence"/>
</dbReference>
<accession>A0A0Q3T9U8</accession>
<evidence type="ECO:0000256" key="1">
    <source>
        <dbReference type="SAM" id="Phobius"/>
    </source>
</evidence>
<sequence length="264" mass="30272">MNIKDELEKSIPVNITLTENEKATIRYRVRQSRTSNFYLKPVVVFALFIMITVVLAVPVMLSIVKEENTPQSNSNHSSHPLTEEQKQQYYEQYKKIVKKANEQKVGSTIGLSPFEEFNHWVTPEKFKKEIQSMLEADLKTEREEIAARSSDLEPAVTDLDGETTKPTYIYIPNIIRKIEVTAKFKTQYNAELDRNIFVGVDNVSTQLAKYSGAGTWEQTSYKSSIVDGGKKYRIRIEGIFILNKVSNEKAFTIEFNCDEFGGIY</sequence>
<keyword evidence="1" id="KW-1133">Transmembrane helix</keyword>
<reference evidence="2 3" key="1">
    <citation type="submission" date="2015-09" db="EMBL/GenBank/DDBJ databases">
        <title>Genome sequencing project for genomic taxonomy and phylogenomics of Bacillus-like bacteria.</title>
        <authorList>
            <person name="Liu B."/>
            <person name="Wang J."/>
            <person name="Zhu Y."/>
            <person name="Liu G."/>
            <person name="Chen Q."/>
            <person name="Chen Z."/>
            <person name="Lan J."/>
            <person name="Che J."/>
            <person name="Ge C."/>
            <person name="Shi H."/>
            <person name="Pan Z."/>
            <person name="Liu X."/>
        </authorList>
    </citation>
    <scope>NUCLEOTIDE SEQUENCE [LARGE SCALE GENOMIC DNA]</scope>
    <source>
        <strain evidence="2 3">LMG 18435</strain>
    </source>
</reference>
<comment type="caution">
    <text evidence="2">The sequence shown here is derived from an EMBL/GenBank/DDBJ whole genome shotgun (WGS) entry which is preliminary data.</text>
</comment>
<evidence type="ECO:0000313" key="2">
    <source>
        <dbReference type="EMBL" id="KQL50798.1"/>
    </source>
</evidence>
<organism evidence="2 3">
    <name type="scientific">Heyndrickxia shackletonii</name>
    <dbReference type="NCBI Taxonomy" id="157838"/>
    <lineage>
        <taxon>Bacteria</taxon>
        <taxon>Bacillati</taxon>
        <taxon>Bacillota</taxon>
        <taxon>Bacilli</taxon>
        <taxon>Bacillales</taxon>
        <taxon>Bacillaceae</taxon>
        <taxon>Heyndrickxia</taxon>
    </lineage>
</organism>
<gene>
    <name evidence="2" type="ORF">AN964_24570</name>
</gene>
<keyword evidence="1" id="KW-0472">Membrane</keyword>
<proteinExistence type="predicted"/>
<evidence type="ECO:0000313" key="3">
    <source>
        <dbReference type="Proteomes" id="UP000051888"/>
    </source>
</evidence>
<dbReference type="PATRIC" id="fig|157838.3.peg.5408"/>
<name>A0A0Q3T9U8_9BACI</name>